<reference evidence="1 2" key="1">
    <citation type="journal article" date="2019" name="Sci. Rep.">
        <title>Orb-weaving spider Araneus ventricosus genome elucidates the spidroin gene catalogue.</title>
        <authorList>
            <person name="Kono N."/>
            <person name="Nakamura H."/>
            <person name="Ohtoshi R."/>
            <person name="Moran D.A.P."/>
            <person name="Shinohara A."/>
            <person name="Yoshida Y."/>
            <person name="Fujiwara M."/>
            <person name="Mori M."/>
            <person name="Tomita M."/>
            <person name="Arakawa K."/>
        </authorList>
    </citation>
    <scope>NUCLEOTIDE SEQUENCE [LARGE SCALE GENOMIC DNA]</scope>
</reference>
<sequence length="102" mass="11341">MINLSSSKETLLSKLKPLLSTISSAMGSLEGRNRTAKLWMQYFQLKAGAGLSKRDTLSLSHPMYPRRQTTYRISFVVGAKETAPKIVSAQSGLTFRLKPLPR</sequence>
<dbReference type="Proteomes" id="UP000499080">
    <property type="component" value="Unassembled WGS sequence"/>
</dbReference>
<name>A0A4Y2S6L3_ARAVE</name>
<comment type="caution">
    <text evidence="1">The sequence shown here is derived from an EMBL/GenBank/DDBJ whole genome shotgun (WGS) entry which is preliminary data.</text>
</comment>
<protein>
    <submittedName>
        <fullName evidence="1">Uncharacterized protein</fullName>
    </submittedName>
</protein>
<dbReference type="EMBL" id="BGPR01020037">
    <property type="protein sequence ID" value="GBN83647.1"/>
    <property type="molecule type" value="Genomic_DNA"/>
</dbReference>
<organism evidence="1 2">
    <name type="scientific">Araneus ventricosus</name>
    <name type="common">Orbweaver spider</name>
    <name type="synonym">Epeira ventricosa</name>
    <dbReference type="NCBI Taxonomy" id="182803"/>
    <lineage>
        <taxon>Eukaryota</taxon>
        <taxon>Metazoa</taxon>
        <taxon>Ecdysozoa</taxon>
        <taxon>Arthropoda</taxon>
        <taxon>Chelicerata</taxon>
        <taxon>Arachnida</taxon>
        <taxon>Araneae</taxon>
        <taxon>Araneomorphae</taxon>
        <taxon>Entelegynae</taxon>
        <taxon>Araneoidea</taxon>
        <taxon>Araneidae</taxon>
        <taxon>Araneus</taxon>
    </lineage>
</organism>
<proteinExistence type="predicted"/>
<gene>
    <name evidence="1" type="ORF">AVEN_75293_1</name>
</gene>
<keyword evidence="2" id="KW-1185">Reference proteome</keyword>
<evidence type="ECO:0000313" key="2">
    <source>
        <dbReference type="Proteomes" id="UP000499080"/>
    </source>
</evidence>
<evidence type="ECO:0000313" key="1">
    <source>
        <dbReference type="EMBL" id="GBN83647.1"/>
    </source>
</evidence>
<accession>A0A4Y2S6L3</accession>
<dbReference type="AlphaFoldDB" id="A0A4Y2S6L3"/>